<dbReference type="SUPFAM" id="SSF55424">
    <property type="entry name" value="FAD/NAD-linked reductases, dimerisation (C-terminal) domain"/>
    <property type="match status" value="1"/>
</dbReference>
<dbReference type="InterPro" id="IPR004099">
    <property type="entry name" value="Pyr_nucl-diS_OxRdtase_dimer"/>
</dbReference>
<keyword evidence="6 9" id="KW-0560">Oxidoreductase</keyword>
<organism evidence="12 13">
    <name type="scientific">Helcococcus bovis</name>
    <dbReference type="NCBI Taxonomy" id="3153252"/>
    <lineage>
        <taxon>Bacteria</taxon>
        <taxon>Bacillati</taxon>
        <taxon>Bacillota</taxon>
        <taxon>Tissierellia</taxon>
        <taxon>Tissierellales</taxon>
        <taxon>Peptoniphilaceae</taxon>
        <taxon>Helcococcus</taxon>
    </lineage>
</organism>
<dbReference type="PANTHER" id="PTHR43014">
    <property type="entry name" value="MERCURIC REDUCTASE"/>
    <property type="match status" value="1"/>
</dbReference>
<keyword evidence="7" id="KW-1015">Disulfide bond</keyword>
<dbReference type="EMBL" id="JBFNFH010000004">
    <property type="protein sequence ID" value="MFM1524589.1"/>
    <property type="molecule type" value="Genomic_DNA"/>
</dbReference>
<dbReference type="Gene3D" id="3.30.390.30">
    <property type="match status" value="1"/>
</dbReference>
<feature type="domain" description="Pyridine nucleotide-disulphide oxidoreductase dimerisation" evidence="10">
    <location>
        <begin position="335"/>
        <end position="441"/>
    </location>
</feature>
<protein>
    <submittedName>
        <fullName evidence="12">FAD-dependent oxidoreductase</fullName>
    </submittedName>
</protein>
<dbReference type="Pfam" id="PF02852">
    <property type="entry name" value="Pyr_redox_dim"/>
    <property type="match status" value="1"/>
</dbReference>
<dbReference type="InterPro" id="IPR001100">
    <property type="entry name" value="Pyr_nuc-diS_OxRdtase"/>
</dbReference>
<proteinExistence type="inferred from homology"/>
<dbReference type="PROSITE" id="PS00076">
    <property type="entry name" value="PYRIDINE_REDOX_1"/>
    <property type="match status" value="1"/>
</dbReference>
<keyword evidence="3 9" id="KW-0285">Flavoprotein</keyword>
<evidence type="ECO:0000259" key="10">
    <source>
        <dbReference type="Pfam" id="PF02852"/>
    </source>
</evidence>
<evidence type="ECO:0000256" key="6">
    <source>
        <dbReference type="ARBA" id="ARBA00023002"/>
    </source>
</evidence>
<dbReference type="SUPFAM" id="SSF51905">
    <property type="entry name" value="FAD/NAD(P)-binding domain"/>
    <property type="match status" value="1"/>
</dbReference>
<evidence type="ECO:0000256" key="7">
    <source>
        <dbReference type="ARBA" id="ARBA00023157"/>
    </source>
</evidence>
<evidence type="ECO:0000256" key="2">
    <source>
        <dbReference type="ARBA" id="ARBA00007532"/>
    </source>
</evidence>
<comment type="caution">
    <text evidence="12">The sequence shown here is derived from an EMBL/GenBank/DDBJ whole genome shotgun (WGS) entry which is preliminary data.</text>
</comment>
<feature type="domain" description="FAD/NAD(P)-binding" evidence="11">
    <location>
        <begin position="3"/>
        <end position="309"/>
    </location>
</feature>
<keyword evidence="4 9" id="KW-0274">FAD</keyword>
<evidence type="ECO:0000256" key="5">
    <source>
        <dbReference type="ARBA" id="ARBA00022857"/>
    </source>
</evidence>
<keyword evidence="5" id="KW-0521">NADP</keyword>
<evidence type="ECO:0000256" key="9">
    <source>
        <dbReference type="RuleBase" id="RU003691"/>
    </source>
</evidence>
<dbReference type="PIRSF" id="PIRSF000350">
    <property type="entry name" value="Mercury_reductase_MerA"/>
    <property type="match status" value="1"/>
</dbReference>
<dbReference type="InterPro" id="IPR012999">
    <property type="entry name" value="Pyr_OxRdtase_I_AS"/>
</dbReference>
<dbReference type="Proteomes" id="UP001629536">
    <property type="component" value="Unassembled WGS sequence"/>
</dbReference>
<gene>
    <name evidence="12" type="ORF">ABGF40_02775</name>
</gene>
<reference evidence="12 13" key="1">
    <citation type="journal article" date="2024" name="Front. Microbiol.">
        <title>Pangenomic and biochemical analyses of Helcococcus ovis reveal widespread tetracycline resistance and a novel bacterial species, Helcococcus bovis.</title>
        <authorList>
            <person name="Cunha F."/>
            <person name="Zhai Y."/>
            <person name="Casaro S."/>
            <person name="Jones K.L."/>
            <person name="Hernandez M."/>
            <person name="Bisinotto R.S."/>
            <person name="Kariyawasam S."/>
            <person name="Brown M.B."/>
            <person name="Phillips A."/>
            <person name="Jeong K.C."/>
            <person name="Galvao K.N."/>
        </authorList>
    </citation>
    <scope>NUCLEOTIDE SEQUENCE [LARGE SCALE GENOMIC DNA]</scope>
    <source>
        <strain evidence="12 13">KG197</strain>
    </source>
</reference>
<name>A0ABW9F567_9FIRM</name>
<comment type="similarity">
    <text evidence="2 9">Belongs to the class-I pyridine nucleotide-disulfide oxidoreductase family.</text>
</comment>
<evidence type="ECO:0000256" key="8">
    <source>
        <dbReference type="ARBA" id="ARBA00023284"/>
    </source>
</evidence>
<evidence type="ECO:0000256" key="3">
    <source>
        <dbReference type="ARBA" id="ARBA00022630"/>
    </source>
</evidence>
<dbReference type="InterPro" id="IPR023753">
    <property type="entry name" value="FAD/NAD-binding_dom"/>
</dbReference>
<dbReference type="InterPro" id="IPR036188">
    <property type="entry name" value="FAD/NAD-bd_sf"/>
</dbReference>
<evidence type="ECO:0000313" key="13">
    <source>
        <dbReference type="Proteomes" id="UP001629536"/>
    </source>
</evidence>
<dbReference type="PANTHER" id="PTHR43014:SF4">
    <property type="entry name" value="PYRIDINE NUCLEOTIDE-DISULFIDE OXIDOREDUCTASE RCLA-RELATED"/>
    <property type="match status" value="1"/>
</dbReference>
<dbReference type="PRINTS" id="PR00368">
    <property type="entry name" value="FADPNR"/>
</dbReference>
<accession>A0ABW9F567</accession>
<evidence type="ECO:0000259" key="11">
    <source>
        <dbReference type="Pfam" id="PF07992"/>
    </source>
</evidence>
<dbReference type="Gene3D" id="3.50.50.60">
    <property type="entry name" value="FAD/NAD(P)-binding domain"/>
    <property type="match status" value="2"/>
</dbReference>
<dbReference type="PRINTS" id="PR00411">
    <property type="entry name" value="PNDRDTASEI"/>
</dbReference>
<comment type="cofactor">
    <cofactor evidence="1">
        <name>FAD</name>
        <dbReference type="ChEBI" id="CHEBI:57692"/>
    </cofactor>
</comment>
<sequence length="445" mass="49915">MRYDSIIIGFGKAGKTLAATLAKKGEKVALIEKDKKMYGGTCINIGCLPSKNLLNSSKDGKLSQIDKKEFYKKSIIKKKNLIAKLNEANYNNVVNSGAEVIDGFASFKDKETVLVKTESEELEVKADKIFINTGATPFIPKMEGIENNENVFTSTSIMNLEELPENLTIIGGGFISLEFASIYANFGSKVRILIREDKFLPREDTDISDEIRKSIEEKEIEILLNSETSRIKGDTLYYVENGEEKLIENTKVLISTGRRANVKDLNLESAGVELTDRGLIKVNEYLETTQENIYALGDVSSQYQFTYTSLDDFRIVKSQLLGDKSYSISERKVFATSTFIEPTYSRIGLNEKEAKEKGIDYKVNVMKAESIPNAKVLGKTKGLLKALVDSKTNKILGVMLFVERSEEIINFVKLAMDEGLEYTKLRDFVFTHPTISEALNDLFNM</sequence>
<keyword evidence="13" id="KW-1185">Reference proteome</keyword>
<evidence type="ECO:0000256" key="1">
    <source>
        <dbReference type="ARBA" id="ARBA00001974"/>
    </source>
</evidence>
<evidence type="ECO:0000256" key="4">
    <source>
        <dbReference type="ARBA" id="ARBA00022827"/>
    </source>
</evidence>
<dbReference type="RefSeq" id="WP_408104551.1">
    <property type="nucleotide sequence ID" value="NZ_JBFNFH010000004.1"/>
</dbReference>
<dbReference type="InterPro" id="IPR016156">
    <property type="entry name" value="FAD/NAD-linked_Rdtase_dimer_sf"/>
</dbReference>
<keyword evidence="8 9" id="KW-0676">Redox-active center</keyword>
<dbReference type="Pfam" id="PF07992">
    <property type="entry name" value="Pyr_redox_2"/>
    <property type="match status" value="1"/>
</dbReference>
<evidence type="ECO:0000313" key="12">
    <source>
        <dbReference type="EMBL" id="MFM1524589.1"/>
    </source>
</evidence>